<dbReference type="SUPFAM" id="SSF55729">
    <property type="entry name" value="Acyl-CoA N-acyltransferases (Nat)"/>
    <property type="match status" value="1"/>
</dbReference>
<dbReference type="AlphaFoldDB" id="A0A0T6BSA5"/>
<evidence type="ECO:0000313" key="5">
    <source>
        <dbReference type="EMBL" id="MEC0486757.1"/>
    </source>
</evidence>
<dbReference type="STRING" id="1664069.BGLY_1069"/>
<evidence type="ECO:0000259" key="3">
    <source>
        <dbReference type="PROSITE" id="PS51186"/>
    </source>
</evidence>
<reference evidence="4" key="2">
    <citation type="submission" date="2015-10" db="EMBL/GenBank/DDBJ databases">
        <authorList>
            <person name="Gilbert D.G."/>
        </authorList>
    </citation>
    <scope>NUCLEOTIDE SEQUENCE</scope>
    <source>
        <strain evidence="4">GO-13</strain>
    </source>
</reference>
<protein>
    <submittedName>
        <fullName evidence="4">GCN5 family acetyltransferase</fullName>
    </submittedName>
    <submittedName>
        <fullName evidence="5">GNAT family N-acetyltransferase</fullName>
    </submittedName>
</protein>
<keyword evidence="2" id="KW-0012">Acyltransferase</keyword>
<dbReference type="Gene3D" id="3.40.630.30">
    <property type="match status" value="1"/>
</dbReference>
<dbReference type="EMBL" id="LECW02000010">
    <property type="protein sequence ID" value="KRT94517.1"/>
    <property type="molecule type" value="Genomic_DNA"/>
</dbReference>
<dbReference type="InterPro" id="IPR050832">
    <property type="entry name" value="Bact_Acetyltransf"/>
</dbReference>
<sequence length="171" mass="18884">MQIQDVTSIEGHLDQLADLLVQVTDDGASLGFLSPLDRSAARAYWENVLEPGVILLIAKRDGEIAGTVQLHLCMKQNGRHRAEICKLMTSPSFRRQGIARSLMENILERARDEGRSLVVLDTREGDPSNLLYASLGFAEAGRIPHYAESANGRFDATIIYYKNVAAEETTP</sequence>
<gene>
    <name evidence="4" type="ORF">AB447_214790</name>
    <name evidence="5" type="ORF">P8828_18415</name>
</gene>
<dbReference type="Proteomes" id="UP001341297">
    <property type="component" value="Unassembled WGS sequence"/>
</dbReference>
<reference evidence="5 7" key="3">
    <citation type="submission" date="2023-03" db="EMBL/GenBank/DDBJ databases">
        <title>Agriculturally important microbes genome sequencing.</title>
        <authorList>
            <person name="Dunlap C."/>
        </authorList>
    </citation>
    <scope>NUCLEOTIDE SEQUENCE [LARGE SCALE GENOMIC DNA]</scope>
    <source>
        <strain evidence="5 7">CBP-3203</strain>
    </source>
</reference>
<dbReference type="PANTHER" id="PTHR43877">
    <property type="entry name" value="AMINOALKYLPHOSPHONATE N-ACETYLTRANSFERASE-RELATED-RELATED"/>
    <property type="match status" value="1"/>
</dbReference>
<evidence type="ECO:0000256" key="1">
    <source>
        <dbReference type="ARBA" id="ARBA00022679"/>
    </source>
</evidence>
<organism evidence="4 6">
    <name type="scientific">Bacillus glycinifermentans</name>
    <dbReference type="NCBI Taxonomy" id="1664069"/>
    <lineage>
        <taxon>Bacteria</taxon>
        <taxon>Bacillati</taxon>
        <taxon>Bacillota</taxon>
        <taxon>Bacilli</taxon>
        <taxon>Bacillales</taxon>
        <taxon>Bacillaceae</taxon>
        <taxon>Bacillus</taxon>
    </lineage>
</organism>
<keyword evidence="1 4" id="KW-0808">Transferase</keyword>
<dbReference type="InterPro" id="IPR000182">
    <property type="entry name" value="GNAT_dom"/>
</dbReference>
<dbReference type="EMBL" id="JARRTL010000024">
    <property type="protein sequence ID" value="MEC0486757.1"/>
    <property type="molecule type" value="Genomic_DNA"/>
</dbReference>
<accession>A0A0T6BSA5</accession>
<keyword evidence="7" id="KW-1185">Reference proteome</keyword>
<comment type="caution">
    <text evidence="4">The sequence shown here is derived from an EMBL/GenBank/DDBJ whole genome shotgun (WGS) entry which is preliminary data.</text>
</comment>
<dbReference type="PANTHER" id="PTHR43877:SF1">
    <property type="entry name" value="ACETYLTRANSFERASE"/>
    <property type="match status" value="1"/>
</dbReference>
<proteinExistence type="predicted"/>
<dbReference type="Proteomes" id="UP000036168">
    <property type="component" value="Unassembled WGS sequence"/>
</dbReference>
<dbReference type="CDD" id="cd04301">
    <property type="entry name" value="NAT_SF"/>
    <property type="match status" value="1"/>
</dbReference>
<dbReference type="OrthoDB" id="3389160at2"/>
<dbReference type="GO" id="GO:0016747">
    <property type="term" value="F:acyltransferase activity, transferring groups other than amino-acyl groups"/>
    <property type="evidence" value="ECO:0007669"/>
    <property type="project" value="InterPro"/>
</dbReference>
<evidence type="ECO:0000313" key="4">
    <source>
        <dbReference type="EMBL" id="KRT94517.1"/>
    </source>
</evidence>
<feature type="domain" description="N-acetyltransferase" evidence="3">
    <location>
        <begin position="1"/>
        <end position="165"/>
    </location>
</feature>
<evidence type="ECO:0000313" key="7">
    <source>
        <dbReference type="Proteomes" id="UP001341297"/>
    </source>
</evidence>
<evidence type="ECO:0000313" key="6">
    <source>
        <dbReference type="Proteomes" id="UP000036168"/>
    </source>
</evidence>
<dbReference type="Pfam" id="PF00583">
    <property type="entry name" value="Acetyltransf_1"/>
    <property type="match status" value="1"/>
</dbReference>
<reference evidence="4 6" key="1">
    <citation type="journal article" date="2015" name="Int. J. Syst. Evol. Microbiol.">
        <title>Bacillus glycinifermentans sp. nov., isolated from fermented soybean paste.</title>
        <authorList>
            <person name="Kim S.J."/>
            <person name="Dunlap C.A."/>
            <person name="Kwon S.W."/>
            <person name="Rooney A.P."/>
        </authorList>
    </citation>
    <scope>NUCLEOTIDE SEQUENCE [LARGE SCALE GENOMIC DNA]</scope>
    <source>
        <strain evidence="4 6">GO-13</strain>
    </source>
</reference>
<dbReference type="PROSITE" id="PS51186">
    <property type="entry name" value="GNAT"/>
    <property type="match status" value="1"/>
</dbReference>
<dbReference type="InterPro" id="IPR016181">
    <property type="entry name" value="Acyl_CoA_acyltransferase"/>
</dbReference>
<name>A0A0T6BSA5_9BACI</name>
<dbReference type="RefSeq" id="WP_048353441.1">
    <property type="nucleotide sequence ID" value="NZ_CP023481.1"/>
</dbReference>
<evidence type="ECO:0000256" key="2">
    <source>
        <dbReference type="ARBA" id="ARBA00023315"/>
    </source>
</evidence>